<dbReference type="SMART" id="SM00490">
    <property type="entry name" value="HELICc"/>
    <property type="match status" value="1"/>
</dbReference>
<dbReference type="InterPro" id="IPR011545">
    <property type="entry name" value="DEAD/DEAH_box_helicase_dom"/>
</dbReference>
<feature type="domain" description="Helicase ATP-binding" evidence="9">
    <location>
        <begin position="34"/>
        <end position="180"/>
    </location>
</feature>
<evidence type="ECO:0000259" key="10">
    <source>
        <dbReference type="PROSITE" id="PS51194"/>
    </source>
</evidence>
<evidence type="ECO:0000259" key="9">
    <source>
        <dbReference type="PROSITE" id="PS51192"/>
    </source>
</evidence>
<evidence type="ECO:0000313" key="12">
    <source>
        <dbReference type="Proteomes" id="UP000054485"/>
    </source>
</evidence>
<evidence type="ECO:0000256" key="4">
    <source>
        <dbReference type="ARBA" id="ARBA00023125"/>
    </source>
</evidence>
<dbReference type="PANTHER" id="PTHR13710">
    <property type="entry name" value="DNA HELICASE RECQ FAMILY MEMBER"/>
    <property type="match status" value="1"/>
</dbReference>
<evidence type="ECO:0000256" key="1">
    <source>
        <dbReference type="ARBA" id="ARBA00005446"/>
    </source>
</evidence>
<proteinExistence type="inferred from homology"/>
<feature type="domain" description="Helicase C-terminal" evidence="10">
    <location>
        <begin position="169"/>
        <end position="322"/>
    </location>
</feature>
<dbReference type="SMART" id="SM00487">
    <property type="entry name" value="DEXDc"/>
    <property type="match status" value="1"/>
</dbReference>
<dbReference type="Proteomes" id="UP000054485">
    <property type="component" value="Unassembled WGS sequence"/>
</dbReference>
<keyword evidence="12" id="KW-1185">Reference proteome</keyword>
<dbReference type="HOGENOM" id="CLU_001103_19_0_1"/>
<dbReference type="InterPro" id="IPR001650">
    <property type="entry name" value="Helicase_C-like"/>
</dbReference>
<keyword evidence="2" id="KW-0547">Nucleotide-binding</keyword>
<dbReference type="InterPro" id="IPR014001">
    <property type="entry name" value="Helicase_ATP-bd"/>
</dbReference>
<evidence type="ECO:0000256" key="3">
    <source>
        <dbReference type="ARBA" id="ARBA00022840"/>
    </source>
</evidence>
<dbReference type="STRING" id="930992.A0A0C9Z5P4"/>
<dbReference type="GO" id="GO:0005694">
    <property type="term" value="C:chromosome"/>
    <property type="evidence" value="ECO:0007669"/>
    <property type="project" value="TreeGrafter"/>
</dbReference>
<dbReference type="GO" id="GO:0005524">
    <property type="term" value="F:ATP binding"/>
    <property type="evidence" value="ECO:0007669"/>
    <property type="project" value="UniProtKB-KW"/>
</dbReference>
<dbReference type="PROSITE" id="PS51194">
    <property type="entry name" value="HELICASE_CTER"/>
    <property type="match status" value="1"/>
</dbReference>
<sequence length="592" mass="66453">MSALHYMIPDLSLIEDAVEVTFDIAPCKFQLQCVQAQLDQKDIITIAPTGAGKTLTFWIPLLFNNDSIVIFITALNGLGDQNIKELQQLVIIVSPELVINDRCFDDLWRVRDFTAHLFNITIDEGHCISQWGKDFRPEYSQLGKLCWLLLLHVPFHVVSATLPAHILKDISASLNIHPPKFMIFCNSRQDSQRMAEYLHGQLRPELHHKIVWFHSRMTQEFRMDMTEKLCGGELWGMCCTDTAGMGLDIRDINLCTLMQRLGRAACDPSMEASSFYFVEKDYKKRKGNGTKVNDGSKKGKPREQPSHRSDHESSDSGSESDGNEINDTLAPCRNNGVSMSASPGKLLPLSAGMGIDEFELVVMGVYIEAGNQTICRRRIADEYFRNNLIDGDNDLDGCCKRCKKRTMKLRLCCDVCTLHGFLLFYTSPPVKPKRKRKTKLPAYEMDARDYTLQSDLKGWHQKMLVDLGINDPFFGPALILPDLILTHIIDLSHHSKLSDVSSLRDLMDWCYADEYGGNVLNLVCKHYPPPAVVQAPQPNMFVNTSNTASLPAASNPLVPSAVPNNGSKKPRKATVCSKCKQVGHNSMLAVLF</sequence>
<dbReference type="AlphaFoldDB" id="A0A0C9Z5P4"/>
<feature type="region of interest" description="Disordered" evidence="8">
    <location>
        <begin position="287"/>
        <end position="325"/>
    </location>
</feature>
<name>A0A0C9Z5P4_9AGAM</name>
<comment type="similarity">
    <text evidence="1">Belongs to the helicase family. RecQ subfamily.</text>
</comment>
<accession>A0A0C9Z5P4</accession>
<dbReference type="GO" id="GO:0003677">
    <property type="term" value="F:DNA binding"/>
    <property type="evidence" value="ECO:0007669"/>
    <property type="project" value="UniProtKB-KW"/>
</dbReference>
<dbReference type="Gene3D" id="3.40.50.300">
    <property type="entry name" value="P-loop containing nucleotide triphosphate hydrolases"/>
    <property type="match status" value="2"/>
</dbReference>
<evidence type="ECO:0000256" key="8">
    <source>
        <dbReference type="SAM" id="MobiDB-lite"/>
    </source>
</evidence>
<reference evidence="11 12" key="1">
    <citation type="submission" date="2014-04" db="EMBL/GenBank/DDBJ databases">
        <authorList>
            <consortium name="DOE Joint Genome Institute"/>
            <person name="Kuo A."/>
            <person name="Ruytinx J."/>
            <person name="Rineau F."/>
            <person name="Colpaert J."/>
            <person name="Kohler A."/>
            <person name="Nagy L.G."/>
            <person name="Floudas D."/>
            <person name="Copeland A."/>
            <person name="Barry K.W."/>
            <person name="Cichocki N."/>
            <person name="Veneault-Fourrey C."/>
            <person name="LaButti K."/>
            <person name="Lindquist E.A."/>
            <person name="Lipzen A."/>
            <person name="Lundell T."/>
            <person name="Morin E."/>
            <person name="Murat C."/>
            <person name="Sun H."/>
            <person name="Tunlid A."/>
            <person name="Henrissat B."/>
            <person name="Grigoriev I.V."/>
            <person name="Hibbett D.S."/>
            <person name="Martin F."/>
            <person name="Nordberg H.P."/>
            <person name="Cantor M.N."/>
            <person name="Hua S.X."/>
        </authorList>
    </citation>
    <scope>NUCLEOTIDE SEQUENCE [LARGE SCALE GENOMIC DNA]</scope>
    <source>
        <strain evidence="11 12">UH-Slu-Lm8-n1</strain>
    </source>
</reference>
<dbReference type="InterPro" id="IPR027417">
    <property type="entry name" value="P-loop_NTPase"/>
</dbReference>
<keyword evidence="5" id="KW-0413">Isomerase</keyword>
<dbReference type="EC" id="5.6.2.4" evidence="7"/>
<comment type="catalytic activity">
    <reaction evidence="6">
        <text>Couples ATP hydrolysis with the unwinding of duplex DNA by translocating in the 3'-5' direction.</text>
        <dbReference type="EC" id="5.6.2.4"/>
    </reaction>
</comment>
<protein>
    <recommendedName>
        <fullName evidence="7">DNA 3'-5' helicase</fullName>
        <ecNumber evidence="7">5.6.2.4</ecNumber>
    </recommendedName>
</protein>
<evidence type="ECO:0000256" key="2">
    <source>
        <dbReference type="ARBA" id="ARBA00022741"/>
    </source>
</evidence>
<dbReference type="Pfam" id="PF00270">
    <property type="entry name" value="DEAD"/>
    <property type="match status" value="1"/>
</dbReference>
<dbReference type="GO" id="GO:0000724">
    <property type="term" value="P:double-strand break repair via homologous recombination"/>
    <property type="evidence" value="ECO:0007669"/>
    <property type="project" value="TreeGrafter"/>
</dbReference>
<dbReference type="EMBL" id="KN836117">
    <property type="protein sequence ID" value="KIK32775.1"/>
    <property type="molecule type" value="Genomic_DNA"/>
</dbReference>
<evidence type="ECO:0000256" key="6">
    <source>
        <dbReference type="ARBA" id="ARBA00034617"/>
    </source>
</evidence>
<evidence type="ECO:0000256" key="7">
    <source>
        <dbReference type="ARBA" id="ARBA00034808"/>
    </source>
</evidence>
<organism evidence="11 12">
    <name type="scientific">Suillus luteus UH-Slu-Lm8-n1</name>
    <dbReference type="NCBI Taxonomy" id="930992"/>
    <lineage>
        <taxon>Eukaryota</taxon>
        <taxon>Fungi</taxon>
        <taxon>Dikarya</taxon>
        <taxon>Basidiomycota</taxon>
        <taxon>Agaricomycotina</taxon>
        <taxon>Agaricomycetes</taxon>
        <taxon>Agaricomycetidae</taxon>
        <taxon>Boletales</taxon>
        <taxon>Suillineae</taxon>
        <taxon>Suillaceae</taxon>
        <taxon>Suillus</taxon>
    </lineage>
</organism>
<dbReference type="GO" id="GO:0009378">
    <property type="term" value="F:four-way junction helicase activity"/>
    <property type="evidence" value="ECO:0007669"/>
    <property type="project" value="TreeGrafter"/>
</dbReference>
<evidence type="ECO:0000313" key="11">
    <source>
        <dbReference type="EMBL" id="KIK32775.1"/>
    </source>
</evidence>
<reference evidence="12" key="2">
    <citation type="submission" date="2015-01" db="EMBL/GenBank/DDBJ databases">
        <title>Evolutionary Origins and Diversification of the Mycorrhizal Mutualists.</title>
        <authorList>
            <consortium name="DOE Joint Genome Institute"/>
            <consortium name="Mycorrhizal Genomics Consortium"/>
            <person name="Kohler A."/>
            <person name="Kuo A."/>
            <person name="Nagy L.G."/>
            <person name="Floudas D."/>
            <person name="Copeland A."/>
            <person name="Barry K.W."/>
            <person name="Cichocki N."/>
            <person name="Veneault-Fourrey C."/>
            <person name="LaButti K."/>
            <person name="Lindquist E.A."/>
            <person name="Lipzen A."/>
            <person name="Lundell T."/>
            <person name="Morin E."/>
            <person name="Murat C."/>
            <person name="Riley R."/>
            <person name="Ohm R."/>
            <person name="Sun H."/>
            <person name="Tunlid A."/>
            <person name="Henrissat B."/>
            <person name="Grigoriev I.V."/>
            <person name="Hibbett D.S."/>
            <person name="Martin F."/>
        </authorList>
    </citation>
    <scope>NUCLEOTIDE SEQUENCE [LARGE SCALE GENOMIC DNA]</scope>
    <source>
        <strain evidence="12">UH-Slu-Lm8-n1</strain>
    </source>
</reference>
<dbReference type="Pfam" id="PF00271">
    <property type="entry name" value="Helicase_C"/>
    <property type="match status" value="1"/>
</dbReference>
<dbReference type="InParanoid" id="A0A0C9Z5P4"/>
<dbReference type="PROSITE" id="PS51192">
    <property type="entry name" value="HELICASE_ATP_BIND_1"/>
    <property type="match status" value="1"/>
</dbReference>
<keyword evidence="4" id="KW-0238">DNA-binding</keyword>
<dbReference type="SUPFAM" id="SSF52540">
    <property type="entry name" value="P-loop containing nucleoside triphosphate hydrolases"/>
    <property type="match status" value="1"/>
</dbReference>
<evidence type="ECO:0000256" key="5">
    <source>
        <dbReference type="ARBA" id="ARBA00023235"/>
    </source>
</evidence>
<dbReference type="GO" id="GO:0043138">
    <property type="term" value="F:3'-5' DNA helicase activity"/>
    <property type="evidence" value="ECO:0007669"/>
    <property type="project" value="UniProtKB-EC"/>
</dbReference>
<keyword evidence="3" id="KW-0067">ATP-binding</keyword>
<dbReference type="GO" id="GO:0005737">
    <property type="term" value="C:cytoplasm"/>
    <property type="evidence" value="ECO:0007669"/>
    <property type="project" value="TreeGrafter"/>
</dbReference>
<gene>
    <name evidence="11" type="ORF">CY34DRAFT_27154</name>
</gene>
<dbReference type="OrthoDB" id="2648609at2759"/>
<feature type="compositionally biased region" description="Basic and acidic residues" evidence="8">
    <location>
        <begin position="294"/>
        <end position="314"/>
    </location>
</feature>
<dbReference type="PANTHER" id="PTHR13710:SF105">
    <property type="entry name" value="ATP-DEPENDENT DNA HELICASE Q1"/>
    <property type="match status" value="1"/>
</dbReference>